<dbReference type="EMBL" id="BGZK01001174">
    <property type="protein sequence ID" value="GBP73469.1"/>
    <property type="molecule type" value="Genomic_DNA"/>
</dbReference>
<name>A0A4C1YFN8_EUMVA</name>
<protein>
    <submittedName>
        <fullName evidence="1">General transcription factor II-I repeat domain-containing protein 2A</fullName>
    </submittedName>
</protein>
<dbReference type="PANTHER" id="PTHR45913:SF5">
    <property type="entry name" value="GENERAL TRANSCRIPTION FACTOR II-I REPEAT DOMAIN-CONTAINING PROTEIN 2A-LIKE PROTEIN"/>
    <property type="match status" value="1"/>
</dbReference>
<gene>
    <name evidence="1" type="primary">GTF2IRD2</name>
    <name evidence="1" type="ORF">EVAR_53898_1</name>
</gene>
<proteinExistence type="predicted"/>
<reference evidence="1 2" key="1">
    <citation type="journal article" date="2019" name="Commun. Biol.">
        <title>The bagworm genome reveals a unique fibroin gene that provides high tensile strength.</title>
        <authorList>
            <person name="Kono N."/>
            <person name="Nakamura H."/>
            <person name="Ohtoshi R."/>
            <person name="Tomita M."/>
            <person name="Numata K."/>
            <person name="Arakawa K."/>
        </authorList>
    </citation>
    <scope>NUCLEOTIDE SEQUENCE [LARGE SCALE GENOMIC DNA]</scope>
</reference>
<sequence>MLSLFAKSTDRADRISESQQFEKSLVECELETRVDIVMPQSRRDHSTLDVFGLCLIKALDESTDLSDTTQLTIFIRGVDKEFTVTEEFLALQPLKATAKGEDIFNEIQKAKCNAKRNASRPTLFCEKENRLKAAE</sequence>
<evidence type="ECO:0000313" key="2">
    <source>
        <dbReference type="Proteomes" id="UP000299102"/>
    </source>
</evidence>
<organism evidence="1 2">
    <name type="scientific">Eumeta variegata</name>
    <name type="common">Bagworm moth</name>
    <name type="synonym">Eumeta japonica</name>
    <dbReference type="NCBI Taxonomy" id="151549"/>
    <lineage>
        <taxon>Eukaryota</taxon>
        <taxon>Metazoa</taxon>
        <taxon>Ecdysozoa</taxon>
        <taxon>Arthropoda</taxon>
        <taxon>Hexapoda</taxon>
        <taxon>Insecta</taxon>
        <taxon>Pterygota</taxon>
        <taxon>Neoptera</taxon>
        <taxon>Endopterygota</taxon>
        <taxon>Lepidoptera</taxon>
        <taxon>Glossata</taxon>
        <taxon>Ditrysia</taxon>
        <taxon>Tineoidea</taxon>
        <taxon>Psychidae</taxon>
        <taxon>Oiketicinae</taxon>
        <taxon>Eumeta</taxon>
    </lineage>
</organism>
<dbReference type="OrthoDB" id="8195826at2759"/>
<dbReference type="STRING" id="151549.A0A4C1YFN8"/>
<dbReference type="PANTHER" id="PTHR45913">
    <property type="entry name" value="EPM2A-INTERACTING PROTEIN 1"/>
    <property type="match status" value="1"/>
</dbReference>
<dbReference type="Proteomes" id="UP000299102">
    <property type="component" value="Unassembled WGS sequence"/>
</dbReference>
<dbReference type="AlphaFoldDB" id="A0A4C1YFN8"/>
<evidence type="ECO:0000313" key="1">
    <source>
        <dbReference type="EMBL" id="GBP73469.1"/>
    </source>
</evidence>
<comment type="caution">
    <text evidence="1">The sequence shown here is derived from an EMBL/GenBank/DDBJ whole genome shotgun (WGS) entry which is preliminary data.</text>
</comment>
<accession>A0A4C1YFN8</accession>
<keyword evidence="2" id="KW-1185">Reference proteome</keyword>